<dbReference type="OrthoDB" id="675829at2"/>
<evidence type="ECO:0000313" key="3">
    <source>
        <dbReference type="Proteomes" id="UP000318815"/>
    </source>
</evidence>
<accession>A0A5C6LRE2</accession>
<feature type="chain" id="PRO_5023111176" evidence="1">
    <location>
        <begin position="26"/>
        <end position="96"/>
    </location>
</feature>
<comment type="caution">
    <text evidence="2">The sequence shown here is derived from an EMBL/GenBank/DDBJ whole genome shotgun (WGS) entry which is preliminary data.</text>
</comment>
<protein>
    <submittedName>
        <fullName evidence="2">Uncharacterized protein</fullName>
    </submittedName>
</protein>
<dbReference type="EMBL" id="VOHS01000036">
    <property type="protein sequence ID" value="TWV96222.1"/>
    <property type="molecule type" value="Genomic_DNA"/>
</dbReference>
<name>A0A5C6LRE2_9BACT</name>
<organism evidence="2 3">
    <name type="scientific">Chitinophaga pinensis</name>
    <dbReference type="NCBI Taxonomy" id="79329"/>
    <lineage>
        <taxon>Bacteria</taxon>
        <taxon>Pseudomonadati</taxon>
        <taxon>Bacteroidota</taxon>
        <taxon>Chitinophagia</taxon>
        <taxon>Chitinophagales</taxon>
        <taxon>Chitinophagaceae</taxon>
        <taxon>Chitinophaga</taxon>
    </lineage>
</organism>
<dbReference type="AlphaFoldDB" id="A0A5C6LRE2"/>
<evidence type="ECO:0000313" key="2">
    <source>
        <dbReference type="EMBL" id="TWV96222.1"/>
    </source>
</evidence>
<proteinExistence type="predicted"/>
<sequence length="96" mass="10353">MKNLKALLSLPLFAMLLLFSSFSPTQEQKVQPAIVNYAWYTPSGQFVAWSTLANAEIVSDADTNPVNGTLVALGYTDGGFGVPPSGTLVYQLYTHP</sequence>
<keyword evidence="3" id="KW-1185">Reference proteome</keyword>
<keyword evidence="1" id="KW-0732">Signal</keyword>
<dbReference type="Proteomes" id="UP000318815">
    <property type="component" value="Unassembled WGS sequence"/>
</dbReference>
<dbReference type="RefSeq" id="WP_146307429.1">
    <property type="nucleotide sequence ID" value="NZ_VOHS01000036.1"/>
</dbReference>
<evidence type="ECO:0000256" key="1">
    <source>
        <dbReference type="SAM" id="SignalP"/>
    </source>
</evidence>
<gene>
    <name evidence="2" type="ORF">FEF09_23875</name>
</gene>
<reference evidence="2 3" key="1">
    <citation type="submission" date="2019-08" db="EMBL/GenBank/DDBJ databases">
        <title>Whole genome sequencing of chitin degrading bacteria Chitinophaga pinensis YS16.</title>
        <authorList>
            <person name="Singh R.P."/>
            <person name="Manchanda G."/>
            <person name="Maurya I.K."/>
            <person name="Joshi N.K."/>
            <person name="Srivastava A.K."/>
        </authorList>
    </citation>
    <scope>NUCLEOTIDE SEQUENCE [LARGE SCALE GENOMIC DNA]</scope>
    <source>
        <strain evidence="2 3">YS-16</strain>
    </source>
</reference>
<feature type="signal peptide" evidence="1">
    <location>
        <begin position="1"/>
        <end position="25"/>
    </location>
</feature>